<dbReference type="InterPro" id="IPR015421">
    <property type="entry name" value="PyrdxlP-dep_Trfase_major"/>
</dbReference>
<dbReference type="Proteomes" id="UP001589792">
    <property type="component" value="Unassembled WGS sequence"/>
</dbReference>
<dbReference type="PROSITE" id="PS50949">
    <property type="entry name" value="HTH_GNTR"/>
    <property type="match status" value="1"/>
</dbReference>
<dbReference type="Gene3D" id="1.10.10.10">
    <property type="entry name" value="Winged helix-like DNA-binding domain superfamily/Winged helix DNA-binding domain"/>
    <property type="match status" value="1"/>
</dbReference>
<dbReference type="Gene3D" id="3.40.640.10">
    <property type="entry name" value="Type I PLP-dependent aspartate aminotransferase-like (Major domain)"/>
    <property type="match status" value="1"/>
</dbReference>
<dbReference type="EMBL" id="JBHLXG010000018">
    <property type="protein sequence ID" value="MFC0228233.1"/>
    <property type="molecule type" value="Genomic_DNA"/>
</dbReference>
<feature type="domain" description="HTH gntR-type" evidence="6">
    <location>
        <begin position="16"/>
        <end position="84"/>
    </location>
</feature>
<keyword evidence="4" id="KW-0238">DNA-binding</keyword>
<dbReference type="InterPro" id="IPR004839">
    <property type="entry name" value="Aminotransferase_I/II_large"/>
</dbReference>
<dbReference type="SMART" id="SM00345">
    <property type="entry name" value="HTH_GNTR"/>
    <property type="match status" value="1"/>
</dbReference>
<dbReference type="SUPFAM" id="SSF46785">
    <property type="entry name" value="Winged helix' DNA-binding domain"/>
    <property type="match status" value="1"/>
</dbReference>
<protein>
    <submittedName>
        <fullName evidence="7">Aminotransferase class I/II-fold pyridoxal phosphate-dependent enzyme</fullName>
    </submittedName>
</protein>
<evidence type="ECO:0000256" key="1">
    <source>
        <dbReference type="ARBA" id="ARBA00005384"/>
    </source>
</evidence>
<dbReference type="InterPro" id="IPR036388">
    <property type="entry name" value="WH-like_DNA-bd_sf"/>
</dbReference>
<dbReference type="PANTHER" id="PTHR46577:SF1">
    <property type="entry name" value="HTH-TYPE TRANSCRIPTIONAL REGULATORY PROTEIN GABR"/>
    <property type="match status" value="1"/>
</dbReference>
<reference evidence="7 8" key="1">
    <citation type="submission" date="2024-09" db="EMBL/GenBank/DDBJ databases">
        <authorList>
            <person name="Sun Q."/>
            <person name="Mori K."/>
        </authorList>
    </citation>
    <scope>NUCLEOTIDE SEQUENCE [LARGE SCALE GENOMIC DNA]</scope>
    <source>
        <strain evidence="7 8">CCM 8626</strain>
    </source>
</reference>
<dbReference type="SUPFAM" id="SSF53383">
    <property type="entry name" value="PLP-dependent transferases"/>
    <property type="match status" value="1"/>
</dbReference>
<dbReference type="InterPro" id="IPR000524">
    <property type="entry name" value="Tscrpt_reg_HTH_GntR"/>
</dbReference>
<name>A0ABV6EH96_9GAMM</name>
<keyword evidence="3" id="KW-0805">Transcription regulation</keyword>
<sequence>MNTKIELEKFAQHIEERTIRGIATGTAALIRSGAIEIGSQLPSVRELAEILGVSPATVSAAWSQLRKQKVIAGTGRNGVWVCGNKLNPHPVRFERIGNFGKHIIADLMLSVPDPQLLPNLAQPLLQGIQVDNLNSYQREPIVPQLEEAVSQSWPYQAAAFLAADGGFDGMHSTLQTLIEPGSVVAIEDPTAARLLDMLDNINAQVVPIACDDEGPLPYVLAEALHKKPAAFIYQPRTHSATGNSVSEQRWQELARLLENTSTLIVEDDGIGELSRHPVYSLGSRFPDRTIHVRSFSKAYGPDLRLAVLSGPKEMIRQIQSFRNFGAGWSSRILQQALAWLLTDAETQQRLEEARVIYAQRRESLRLALANRGLHLAEKDGLSLWLPVPSEQFALITLAARGIAVLPGERCRIGGQQHIRVSTSILLPEQVDTIADALIIAVSGI</sequence>
<keyword evidence="8" id="KW-1185">Reference proteome</keyword>
<keyword evidence="7" id="KW-0032">Aminotransferase</keyword>
<evidence type="ECO:0000256" key="3">
    <source>
        <dbReference type="ARBA" id="ARBA00023015"/>
    </source>
</evidence>
<keyword evidence="2" id="KW-0663">Pyridoxal phosphate</keyword>
<dbReference type="InterPro" id="IPR051446">
    <property type="entry name" value="HTH_trans_reg/aminotransferase"/>
</dbReference>
<dbReference type="Pfam" id="PF00392">
    <property type="entry name" value="GntR"/>
    <property type="match status" value="1"/>
</dbReference>
<proteinExistence type="inferred from homology"/>
<keyword evidence="5" id="KW-0804">Transcription</keyword>
<dbReference type="RefSeq" id="WP_380677624.1">
    <property type="nucleotide sequence ID" value="NZ_CP173186.1"/>
</dbReference>
<gene>
    <name evidence="7" type="ORF">ACFFJ3_17320</name>
</gene>
<dbReference type="GO" id="GO:0008483">
    <property type="term" value="F:transaminase activity"/>
    <property type="evidence" value="ECO:0007669"/>
    <property type="project" value="UniProtKB-KW"/>
</dbReference>
<evidence type="ECO:0000256" key="5">
    <source>
        <dbReference type="ARBA" id="ARBA00023163"/>
    </source>
</evidence>
<organism evidence="7 8">
    <name type="scientific">Serratia aquatilis</name>
    <dbReference type="NCBI Taxonomy" id="1737515"/>
    <lineage>
        <taxon>Bacteria</taxon>
        <taxon>Pseudomonadati</taxon>
        <taxon>Pseudomonadota</taxon>
        <taxon>Gammaproteobacteria</taxon>
        <taxon>Enterobacterales</taxon>
        <taxon>Yersiniaceae</taxon>
        <taxon>Serratia</taxon>
    </lineage>
</organism>
<dbReference type="Pfam" id="PF00155">
    <property type="entry name" value="Aminotran_1_2"/>
    <property type="match status" value="1"/>
</dbReference>
<dbReference type="InterPro" id="IPR036390">
    <property type="entry name" value="WH_DNA-bd_sf"/>
</dbReference>
<evidence type="ECO:0000313" key="7">
    <source>
        <dbReference type="EMBL" id="MFC0228233.1"/>
    </source>
</evidence>
<dbReference type="CDD" id="cd00609">
    <property type="entry name" value="AAT_like"/>
    <property type="match status" value="1"/>
</dbReference>
<accession>A0ABV6EH96</accession>
<dbReference type="InterPro" id="IPR015424">
    <property type="entry name" value="PyrdxlP-dep_Trfase"/>
</dbReference>
<evidence type="ECO:0000256" key="4">
    <source>
        <dbReference type="ARBA" id="ARBA00023125"/>
    </source>
</evidence>
<comment type="caution">
    <text evidence="7">The sequence shown here is derived from an EMBL/GenBank/DDBJ whole genome shotgun (WGS) entry which is preliminary data.</text>
</comment>
<dbReference type="PANTHER" id="PTHR46577">
    <property type="entry name" value="HTH-TYPE TRANSCRIPTIONAL REGULATORY PROTEIN GABR"/>
    <property type="match status" value="1"/>
</dbReference>
<evidence type="ECO:0000259" key="6">
    <source>
        <dbReference type="PROSITE" id="PS50949"/>
    </source>
</evidence>
<comment type="similarity">
    <text evidence="1">In the C-terminal section; belongs to the class-I pyridoxal-phosphate-dependent aminotransferase family.</text>
</comment>
<evidence type="ECO:0000313" key="8">
    <source>
        <dbReference type="Proteomes" id="UP001589792"/>
    </source>
</evidence>
<evidence type="ECO:0000256" key="2">
    <source>
        <dbReference type="ARBA" id="ARBA00022898"/>
    </source>
</evidence>
<keyword evidence="7" id="KW-0808">Transferase</keyword>